<keyword evidence="4" id="KW-1185">Reference proteome</keyword>
<protein>
    <submittedName>
        <fullName evidence="3">Uncharacterized protein</fullName>
    </submittedName>
</protein>
<dbReference type="Proteomes" id="UP001500784">
    <property type="component" value="Unassembled WGS sequence"/>
</dbReference>
<organism evidence="3 4">
    <name type="scientific">Arthrobacter gandavensis</name>
    <dbReference type="NCBI Taxonomy" id="169960"/>
    <lineage>
        <taxon>Bacteria</taxon>
        <taxon>Bacillati</taxon>
        <taxon>Actinomycetota</taxon>
        <taxon>Actinomycetes</taxon>
        <taxon>Micrococcales</taxon>
        <taxon>Micrococcaceae</taxon>
        <taxon>Arthrobacter</taxon>
    </lineage>
</organism>
<feature type="transmembrane region" description="Helical" evidence="2">
    <location>
        <begin position="146"/>
        <end position="165"/>
    </location>
</feature>
<evidence type="ECO:0000313" key="3">
    <source>
        <dbReference type="EMBL" id="GAA1923706.1"/>
    </source>
</evidence>
<keyword evidence="2" id="KW-1133">Transmembrane helix</keyword>
<comment type="caution">
    <text evidence="3">The sequence shown here is derived from an EMBL/GenBank/DDBJ whole genome shotgun (WGS) entry which is preliminary data.</text>
</comment>
<evidence type="ECO:0000256" key="2">
    <source>
        <dbReference type="SAM" id="Phobius"/>
    </source>
</evidence>
<gene>
    <name evidence="3" type="ORF">GCM10009688_30990</name>
</gene>
<evidence type="ECO:0000313" key="4">
    <source>
        <dbReference type="Proteomes" id="UP001500784"/>
    </source>
</evidence>
<proteinExistence type="predicted"/>
<keyword evidence="2" id="KW-0472">Membrane</keyword>
<feature type="transmembrane region" description="Helical" evidence="2">
    <location>
        <begin position="78"/>
        <end position="101"/>
    </location>
</feature>
<feature type="region of interest" description="Disordered" evidence="1">
    <location>
        <begin position="26"/>
        <end position="51"/>
    </location>
</feature>
<evidence type="ECO:0000256" key="1">
    <source>
        <dbReference type="SAM" id="MobiDB-lite"/>
    </source>
</evidence>
<accession>A0ABN2PJU4</accession>
<name>A0ABN2PJU4_9MICC</name>
<reference evidence="3 4" key="1">
    <citation type="journal article" date="2019" name="Int. J. Syst. Evol. Microbiol.">
        <title>The Global Catalogue of Microorganisms (GCM) 10K type strain sequencing project: providing services to taxonomists for standard genome sequencing and annotation.</title>
        <authorList>
            <consortium name="The Broad Institute Genomics Platform"/>
            <consortium name="The Broad Institute Genome Sequencing Center for Infectious Disease"/>
            <person name="Wu L."/>
            <person name="Ma J."/>
        </authorList>
    </citation>
    <scope>NUCLEOTIDE SEQUENCE [LARGE SCALE GENOMIC DNA]</scope>
    <source>
        <strain evidence="3 4">JCM 13316</strain>
    </source>
</reference>
<keyword evidence="2" id="KW-0812">Transmembrane</keyword>
<sequence>MPRSDLHKAEQIRVLLPVWGLLPDPSGSRSANRSDLPEPAAESPRIPRPVSDTSAALWAPRVCARLDPMMSAQGPDRVAQVDAVSIALAAAGILSGNLLGLPPDAQAAQLMLLFTGLAAALQVIRDRRAAARHETFRTFQPTGKRLAGTLLLLGVVVVPVALYVSSIPGHGWIAIGYLLIGMGMTAPLLVANRKTSSADPVGNRPH</sequence>
<feature type="transmembrane region" description="Helical" evidence="2">
    <location>
        <begin position="107"/>
        <end position="125"/>
    </location>
</feature>
<dbReference type="EMBL" id="BAAALV010000007">
    <property type="protein sequence ID" value="GAA1923706.1"/>
    <property type="molecule type" value="Genomic_DNA"/>
</dbReference>
<feature type="transmembrane region" description="Helical" evidence="2">
    <location>
        <begin position="171"/>
        <end position="190"/>
    </location>
</feature>